<organism evidence="1 2">
    <name type="scientific">Polarella glacialis</name>
    <name type="common">Dinoflagellate</name>
    <dbReference type="NCBI Taxonomy" id="89957"/>
    <lineage>
        <taxon>Eukaryota</taxon>
        <taxon>Sar</taxon>
        <taxon>Alveolata</taxon>
        <taxon>Dinophyceae</taxon>
        <taxon>Suessiales</taxon>
        <taxon>Suessiaceae</taxon>
        <taxon>Polarella</taxon>
    </lineage>
</organism>
<name>A0A813GTR2_POLGL</name>
<feature type="non-terminal residue" evidence="1">
    <location>
        <position position="371"/>
    </location>
</feature>
<sequence>MFMLSPKCIQGGREQHNRISAWFRHTFCAVKFFLEIKYMLYCCCPKQPLRNENSSIAAAQQEDNRQGAVTLEQNREWPQNRRPIRLPLHTQQPQQMHSMLPPVRHSGSALAHIRSHDLPERSMSGEAAFESLLDAPEQPEIRHSHRPEKALQTIVSEEDWTLGFRPLRVSFMEGQDFLNWSRALELLQDANHNGPGTRLRQALTAVLRNRPPFEVFSLDFSPVSRHGKEKFELVIQKGRWCPGPTIYSDFLHFADYLNSFAGQQPVMTFECPGSGRIFIAPSERHSDSGEHDSDDHFESLASFLRSDAVPESQKDELWLELGRQVSRALASQEGTLRWVSNERGNGDERLSIWAALIVSRDCRCVTWMPYR</sequence>
<evidence type="ECO:0000313" key="2">
    <source>
        <dbReference type="Proteomes" id="UP000654075"/>
    </source>
</evidence>
<dbReference type="EMBL" id="CAJNNV010029474">
    <property type="protein sequence ID" value="CAE8628745.1"/>
    <property type="molecule type" value="Genomic_DNA"/>
</dbReference>
<proteinExistence type="predicted"/>
<keyword evidence="2" id="KW-1185">Reference proteome</keyword>
<protein>
    <submittedName>
        <fullName evidence="1">Uncharacterized protein</fullName>
    </submittedName>
</protein>
<evidence type="ECO:0000313" key="1">
    <source>
        <dbReference type="EMBL" id="CAE8628745.1"/>
    </source>
</evidence>
<accession>A0A813GTR2</accession>
<gene>
    <name evidence="1" type="ORF">PGLA1383_LOCUS45349</name>
</gene>
<dbReference type="AlphaFoldDB" id="A0A813GTR2"/>
<reference evidence="1" key="1">
    <citation type="submission" date="2021-02" db="EMBL/GenBank/DDBJ databases">
        <authorList>
            <person name="Dougan E. K."/>
            <person name="Rhodes N."/>
            <person name="Thang M."/>
            <person name="Chan C."/>
        </authorList>
    </citation>
    <scope>NUCLEOTIDE SEQUENCE</scope>
</reference>
<dbReference type="Pfam" id="PF22086">
    <property type="entry name" value="DUF6940"/>
    <property type="match status" value="1"/>
</dbReference>
<dbReference type="InterPro" id="IPR054220">
    <property type="entry name" value="DUF6940"/>
</dbReference>
<dbReference type="Proteomes" id="UP000654075">
    <property type="component" value="Unassembled WGS sequence"/>
</dbReference>
<comment type="caution">
    <text evidence="1">The sequence shown here is derived from an EMBL/GenBank/DDBJ whole genome shotgun (WGS) entry which is preliminary data.</text>
</comment>